<feature type="region of interest" description="Disordered" evidence="1">
    <location>
        <begin position="459"/>
        <end position="543"/>
    </location>
</feature>
<sequence>MGVRNCLDGNNMSGQRNNPLEPGEQPEQPPLEAPGAAAPGAGPGPAEEMETPPPHSEPIPIETEGEACGPPEVSRPNFQDLSQAIKEAGAQGGYSPPPEEAMPFEVEQASLGSFWPTLQHPGDTTGTGAGLEAFSPPVMEPRASHEAVPSLGSYSPPPEEAMPFEFEQPDQGDNQPPLQVSDLAPGGPGSVVFRAPPKEPRAIRPANAGIRGGCSPPREEALPFEFDGAALGDDSPPPGLPRAIPQIDGGGGSRITTVAVSSAILLTPAANEPPLWVPGIIGSPSREAVRPSPHFAGDSPPMEVSRPPREIGSAPVGVDDAPGDMDSPPVALDNLRIEVSGAPAEREQAEGERPPAEGEAAEMEGGSATTAAEGGKPPRAFAWRGRSEPSCCYLYDDQISVSSDSGDESDDGTFGCRGWFSSKRNRRRRKPRSNLLHNFLVRAFRGCVFGSESPQFRGSFSPKVKKAALAEKRRQDRKENAGKFGQKRSEKRHSQLTNKQLQNKKMDNSHTHRMLFLAGQTSASDRKTTSPSRGVGDGKKGGGFSVSSLLIRSPNPPAFTVEKPDTQGARAPILPLPNPRLAFLLTAEHTWPSMVKGPFLAGSRVVANESRGKT</sequence>
<feature type="region of interest" description="Disordered" evidence="1">
    <location>
        <begin position="1"/>
        <end position="250"/>
    </location>
</feature>
<dbReference type="Proteomes" id="UP000664991">
    <property type="component" value="Unassembled WGS sequence"/>
</dbReference>
<comment type="caution">
    <text evidence="2">The sequence shown here is derived from an EMBL/GenBank/DDBJ whole genome shotgun (WGS) entry which is preliminary data.</text>
</comment>
<protein>
    <recommendedName>
        <fullName evidence="4">GNAS complex locus</fullName>
    </recommendedName>
</protein>
<dbReference type="AlphaFoldDB" id="A0A835ZVX2"/>
<gene>
    <name evidence="2" type="ORF">JEQ12_004464</name>
</gene>
<feature type="compositionally biased region" description="Polar residues" evidence="1">
    <location>
        <begin position="8"/>
        <end position="18"/>
    </location>
</feature>
<evidence type="ECO:0008006" key="4">
    <source>
        <dbReference type="Google" id="ProtNLM"/>
    </source>
</evidence>
<reference evidence="2 3" key="1">
    <citation type="submission" date="2020-12" db="EMBL/GenBank/DDBJ databases">
        <title>De novo assembly of Tibetan sheep genome.</title>
        <authorList>
            <person name="Li X."/>
        </authorList>
    </citation>
    <scope>NUCLEOTIDE SEQUENCE [LARGE SCALE GENOMIC DNA]</scope>
    <source>
        <tissue evidence="2">Heart</tissue>
    </source>
</reference>
<feature type="compositionally biased region" description="Basic and acidic residues" evidence="1">
    <location>
        <begin position="344"/>
        <end position="356"/>
    </location>
</feature>
<feature type="compositionally biased region" description="Basic and acidic residues" evidence="1">
    <location>
        <begin position="468"/>
        <end position="481"/>
    </location>
</feature>
<organism evidence="2 3">
    <name type="scientific">Ovis aries</name>
    <name type="common">Sheep</name>
    <dbReference type="NCBI Taxonomy" id="9940"/>
    <lineage>
        <taxon>Eukaryota</taxon>
        <taxon>Metazoa</taxon>
        <taxon>Chordata</taxon>
        <taxon>Craniata</taxon>
        <taxon>Vertebrata</taxon>
        <taxon>Euteleostomi</taxon>
        <taxon>Mammalia</taxon>
        <taxon>Eutheria</taxon>
        <taxon>Laurasiatheria</taxon>
        <taxon>Artiodactyla</taxon>
        <taxon>Ruminantia</taxon>
        <taxon>Pecora</taxon>
        <taxon>Bovidae</taxon>
        <taxon>Caprinae</taxon>
        <taxon>Ovis</taxon>
    </lineage>
</organism>
<feature type="region of interest" description="Disordered" evidence="1">
    <location>
        <begin position="342"/>
        <end position="380"/>
    </location>
</feature>
<evidence type="ECO:0000313" key="2">
    <source>
        <dbReference type="EMBL" id="KAG5201701.1"/>
    </source>
</evidence>
<evidence type="ECO:0000256" key="1">
    <source>
        <dbReference type="SAM" id="MobiDB-lite"/>
    </source>
</evidence>
<proteinExistence type="predicted"/>
<dbReference type="EMBL" id="JAEMGP010000013">
    <property type="protein sequence ID" value="KAG5201701.1"/>
    <property type="molecule type" value="Genomic_DNA"/>
</dbReference>
<evidence type="ECO:0000313" key="3">
    <source>
        <dbReference type="Proteomes" id="UP000664991"/>
    </source>
</evidence>
<feature type="compositionally biased region" description="Low complexity" evidence="1">
    <location>
        <begin position="363"/>
        <end position="375"/>
    </location>
</feature>
<feature type="compositionally biased region" description="Low complexity" evidence="1">
    <location>
        <begin position="33"/>
        <end position="46"/>
    </location>
</feature>
<feature type="region of interest" description="Disordered" evidence="1">
    <location>
        <begin position="402"/>
        <end position="428"/>
    </location>
</feature>
<feature type="region of interest" description="Disordered" evidence="1">
    <location>
        <begin position="285"/>
        <end position="330"/>
    </location>
</feature>
<name>A0A835ZVX2_SHEEP</name>
<accession>A0A835ZVX2</accession>